<keyword evidence="12" id="KW-1185">Reference proteome</keyword>
<evidence type="ECO:0000256" key="9">
    <source>
        <dbReference type="ARBA" id="ARBA00031449"/>
    </source>
</evidence>
<evidence type="ECO:0000256" key="2">
    <source>
        <dbReference type="ARBA" id="ARBA00005061"/>
    </source>
</evidence>
<evidence type="ECO:0000256" key="4">
    <source>
        <dbReference type="ARBA" id="ARBA00012982"/>
    </source>
</evidence>
<dbReference type="EC" id="4.1.2.50" evidence="4"/>
<accession>A0A8A4TX65</accession>
<comment type="catalytic activity">
    <reaction evidence="10">
        <text>7,8-dihydroneopterin 3'-triphosphate + H2O = 6-carboxy-5,6,7,8-tetrahydropterin + triphosphate + acetaldehyde + 2 H(+)</text>
        <dbReference type="Rhea" id="RHEA:27966"/>
        <dbReference type="ChEBI" id="CHEBI:15343"/>
        <dbReference type="ChEBI" id="CHEBI:15377"/>
        <dbReference type="ChEBI" id="CHEBI:15378"/>
        <dbReference type="ChEBI" id="CHEBI:18036"/>
        <dbReference type="ChEBI" id="CHEBI:58462"/>
        <dbReference type="ChEBI" id="CHEBI:61032"/>
        <dbReference type="EC" id="4.1.2.50"/>
    </reaction>
</comment>
<dbReference type="InterPro" id="IPR038418">
    <property type="entry name" value="6-PTP_synth/QueD_sf"/>
</dbReference>
<evidence type="ECO:0000256" key="1">
    <source>
        <dbReference type="ARBA" id="ARBA00001947"/>
    </source>
</evidence>
<comment type="pathway">
    <text evidence="2">Purine metabolism; 7-cyano-7-deazaguanine biosynthesis.</text>
</comment>
<keyword evidence="6" id="KW-0479">Metal-binding</keyword>
<dbReference type="PANTHER" id="PTHR12589">
    <property type="entry name" value="PYRUVOYL TETRAHYDROBIOPTERIN SYNTHASE"/>
    <property type="match status" value="1"/>
</dbReference>
<dbReference type="GO" id="GO:0046872">
    <property type="term" value="F:metal ion binding"/>
    <property type="evidence" value="ECO:0007669"/>
    <property type="project" value="UniProtKB-KW"/>
</dbReference>
<keyword evidence="7" id="KW-0862">Zinc</keyword>
<dbReference type="EMBL" id="CP071793">
    <property type="protein sequence ID" value="QTD54063.1"/>
    <property type="molecule type" value="Genomic_DNA"/>
</dbReference>
<evidence type="ECO:0000256" key="7">
    <source>
        <dbReference type="ARBA" id="ARBA00022833"/>
    </source>
</evidence>
<dbReference type="InterPro" id="IPR007115">
    <property type="entry name" value="6-PTP_synth/QueD"/>
</dbReference>
<evidence type="ECO:0000256" key="8">
    <source>
        <dbReference type="ARBA" id="ARBA00023239"/>
    </source>
</evidence>
<evidence type="ECO:0000256" key="6">
    <source>
        <dbReference type="ARBA" id="ARBA00022723"/>
    </source>
</evidence>
<gene>
    <name evidence="11" type="ORF">J3U87_16580</name>
</gene>
<evidence type="ECO:0000313" key="12">
    <source>
        <dbReference type="Proteomes" id="UP000663929"/>
    </source>
</evidence>
<dbReference type="Pfam" id="PF01242">
    <property type="entry name" value="PTPS"/>
    <property type="match status" value="1"/>
</dbReference>
<dbReference type="PANTHER" id="PTHR12589:SF7">
    <property type="entry name" value="6-PYRUVOYL TETRAHYDROBIOPTERIN SYNTHASE"/>
    <property type="match status" value="1"/>
</dbReference>
<dbReference type="Gene3D" id="3.30.479.10">
    <property type="entry name" value="6-pyruvoyl tetrahydropterin synthase/QueD"/>
    <property type="match status" value="1"/>
</dbReference>
<keyword evidence="8" id="KW-0456">Lyase</keyword>
<comment type="cofactor">
    <cofactor evidence="1">
        <name>Zn(2+)</name>
        <dbReference type="ChEBI" id="CHEBI:29105"/>
    </cofactor>
</comment>
<comment type="similarity">
    <text evidence="3">Belongs to the PTPS family. QueD subfamily.</text>
</comment>
<dbReference type="UniPathway" id="UPA00391"/>
<evidence type="ECO:0000256" key="5">
    <source>
        <dbReference type="ARBA" id="ARBA00018141"/>
    </source>
</evidence>
<proteinExistence type="inferred from homology"/>
<protein>
    <recommendedName>
        <fullName evidence="5">6-carboxy-5,6,7,8-tetrahydropterin synthase</fullName>
        <ecNumber evidence="4">4.1.2.50</ecNumber>
    </recommendedName>
    <alternativeName>
        <fullName evidence="9">Queuosine biosynthesis protein QueD</fullName>
    </alternativeName>
</protein>
<dbReference type="Proteomes" id="UP000663929">
    <property type="component" value="Chromosome"/>
</dbReference>
<sequence length="134" mass="15675">MSTVYFCRSVQFRAVHHYRLPELTLAENRRRFGPAAEPHEHLWTLTLWLTGPMEPGTGMIVDLVQVDEILEAEVVARFHNQHLNRVDPFFESHQPSTETLALYFAERLVPRFAPVRLARLRIAETDDLFAEWYA</sequence>
<evidence type="ECO:0000256" key="3">
    <source>
        <dbReference type="ARBA" id="ARBA00008900"/>
    </source>
</evidence>
<evidence type="ECO:0000313" key="11">
    <source>
        <dbReference type="EMBL" id="QTD54063.1"/>
    </source>
</evidence>
<dbReference type="AlphaFoldDB" id="A0A8A4TX65"/>
<reference evidence="11" key="1">
    <citation type="submission" date="2021-03" db="EMBL/GenBank/DDBJ databases">
        <title>Acanthopleuribacteraceae sp. M133.</title>
        <authorList>
            <person name="Wang G."/>
        </authorList>
    </citation>
    <scope>NUCLEOTIDE SEQUENCE</scope>
    <source>
        <strain evidence="11">M133</strain>
    </source>
</reference>
<name>A0A8A4TX65_SULCO</name>
<organism evidence="11 12">
    <name type="scientific">Sulfidibacter corallicola</name>
    <dbReference type="NCBI Taxonomy" id="2818388"/>
    <lineage>
        <taxon>Bacteria</taxon>
        <taxon>Pseudomonadati</taxon>
        <taxon>Acidobacteriota</taxon>
        <taxon>Holophagae</taxon>
        <taxon>Acanthopleuribacterales</taxon>
        <taxon>Acanthopleuribacteraceae</taxon>
        <taxon>Sulfidibacter</taxon>
    </lineage>
</organism>
<dbReference type="GO" id="GO:0070497">
    <property type="term" value="F:6-carboxytetrahydropterin synthase activity"/>
    <property type="evidence" value="ECO:0007669"/>
    <property type="project" value="UniProtKB-EC"/>
</dbReference>
<evidence type="ECO:0000256" key="10">
    <source>
        <dbReference type="ARBA" id="ARBA00048807"/>
    </source>
</evidence>
<dbReference type="KEGG" id="scor:J3U87_16580"/>
<dbReference type="RefSeq" id="WP_237384163.1">
    <property type="nucleotide sequence ID" value="NZ_CP071793.1"/>
</dbReference>
<dbReference type="SUPFAM" id="SSF55620">
    <property type="entry name" value="Tetrahydrobiopterin biosynthesis enzymes-like"/>
    <property type="match status" value="1"/>
</dbReference>